<dbReference type="Gene3D" id="1.25.40.290">
    <property type="entry name" value="ARM repeat domains"/>
    <property type="match status" value="1"/>
</dbReference>
<dbReference type="EMBL" id="JBHTEE010000001">
    <property type="protein sequence ID" value="MFC7602327.1"/>
    <property type="molecule type" value="Genomic_DNA"/>
</dbReference>
<evidence type="ECO:0000256" key="1">
    <source>
        <dbReference type="SAM" id="MobiDB-lite"/>
    </source>
</evidence>
<dbReference type="SUPFAM" id="SSF48371">
    <property type="entry name" value="ARM repeat"/>
    <property type="match status" value="1"/>
</dbReference>
<dbReference type="Pfam" id="PF08713">
    <property type="entry name" value="DNA_alkylation"/>
    <property type="match status" value="1"/>
</dbReference>
<accession>A0ABW2T2W8</accession>
<organism evidence="2 3">
    <name type="scientific">Streptosporangium amethystogenes subsp. fukuiense</name>
    <dbReference type="NCBI Taxonomy" id="698418"/>
    <lineage>
        <taxon>Bacteria</taxon>
        <taxon>Bacillati</taxon>
        <taxon>Actinomycetota</taxon>
        <taxon>Actinomycetes</taxon>
        <taxon>Streptosporangiales</taxon>
        <taxon>Streptosporangiaceae</taxon>
        <taxon>Streptosporangium</taxon>
    </lineage>
</organism>
<reference evidence="3" key="1">
    <citation type="journal article" date="2019" name="Int. J. Syst. Evol. Microbiol.">
        <title>The Global Catalogue of Microorganisms (GCM) 10K type strain sequencing project: providing services to taxonomists for standard genome sequencing and annotation.</title>
        <authorList>
            <consortium name="The Broad Institute Genomics Platform"/>
            <consortium name="The Broad Institute Genome Sequencing Center for Infectious Disease"/>
            <person name="Wu L."/>
            <person name="Ma J."/>
        </authorList>
    </citation>
    <scope>NUCLEOTIDE SEQUENCE [LARGE SCALE GENOMIC DNA]</scope>
    <source>
        <strain evidence="3">JCM 10083</strain>
    </source>
</reference>
<evidence type="ECO:0000313" key="3">
    <source>
        <dbReference type="Proteomes" id="UP001596514"/>
    </source>
</evidence>
<keyword evidence="3" id="KW-1185">Reference proteome</keyword>
<dbReference type="InterPro" id="IPR014825">
    <property type="entry name" value="DNA_alkylation"/>
</dbReference>
<evidence type="ECO:0000313" key="2">
    <source>
        <dbReference type="EMBL" id="MFC7602327.1"/>
    </source>
</evidence>
<comment type="caution">
    <text evidence="2">The sequence shown here is derived from an EMBL/GenBank/DDBJ whole genome shotgun (WGS) entry which is preliminary data.</text>
</comment>
<gene>
    <name evidence="2" type="ORF">ACFQVD_19690</name>
</gene>
<proteinExistence type="predicted"/>
<sequence>MSNKDLFAHEAIGRALHEYAKTNPGEVVRHIKANGVASLSRREALQNHASRRRDSQIAQHRAAA</sequence>
<protein>
    <submittedName>
        <fullName evidence="2">DNA alkylation repair protein</fullName>
    </submittedName>
</protein>
<name>A0ABW2T2W8_9ACTN</name>
<feature type="region of interest" description="Disordered" evidence="1">
    <location>
        <begin position="44"/>
        <end position="64"/>
    </location>
</feature>
<dbReference type="RefSeq" id="WP_386274353.1">
    <property type="nucleotide sequence ID" value="NZ_BAAAGK010000138.1"/>
</dbReference>
<dbReference type="InterPro" id="IPR016024">
    <property type="entry name" value="ARM-type_fold"/>
</dbReference>
<dbReference type="Proteomes" id="UP001596514">
    <property type="component" value="Unassembled WGS sequence"/>
</dbReference>